<evidence type="ECO:0000313" key="3">
    <source>
        <dbReference type="Proteomes" id="UP000198923"/>
    </source>
</evidence>
<proteinExistence type="predicted"/>
<sequence>MDRKTARGNRLGLLLTGLALTALGLFTLLRGFRLLPQSIAPAGEPLAGGPVRQLFGSQGAWLWWLVALAAIVIALLGLRWLFVQGRSESLGVLKLAAGPGGVTRADPGAIADAVAKDIQSNPDVVSAHVRLVGPSAHPGVRLRLVADEHTRIGELRAHLGDVAFSHARQALTTDHLPAVTRVTLARRSPPRRTVT</sequence>
<keyword evidence="3" id="KW-1185">Reference proteome</keyword>
<dbReference type="STRING" id="504805.SAMN05421505_11334"/>
<evidence type="ECO:0000256" key="1">
    <source>
        <dbReference type="SAM" id="Phobius"/>
    </source>
</evidence>
<reference evidence="2 3" key="1">
    <citation type="submission" date="2016-10" db="EMBL/GenBank/DDBJ databases">
        <authorList>
            <person name="de Groot N.N."/>
        </authorList>
    </citation>
    <scope>NUCLEOTIDE SEQUENCE [LARGE SCALE GENOMIC DNA]</scope>
    <source>
        <strain evidence="2 3">CPCC 201354</strain>
    </source>
</reference>
<name>A0A1G8AXL7_9ACTN</name>
<keyword evidence="1" id="KW-0812">Transmembrane</keyword>
<protein>
    <recommendedName>
        <fullName evidence="4">Alkaline shock response membrane anchor protein AmaP</fullName>
    </recommendedName>
</protein>
<accession>A0A1G8AXL7</accession>
<organism evidence="2 3">
    <name type="scientific">Sinosporangium album</name>
    <dbReference type="NCBI Taxonomy" id="504805"/>
    <lineage>
        <taxon>Bacteria</taxon>
        <taxon>Bacillati</taxon>
        <taxon>Actinomycetota</taxon>
        <taxon>Actinomycetes</taxon>
        <taxon>Streptosporangiales</taxon>
        <taxon>Streptosporangiaceae</taxon>
        <taxon>Sinosporangium</taxon>
    </lineage>
</organism>
<keyword evidence="1" id="KW-1133">Transmembrane helix</keyword>
<dbReference type="AlphaFoldDB" id="A0A1G8AXL7"/>
<gene>
    <name evidence="2" type="ORF">SAMN05421505_11334</name>
</gene>
<dbReference type="Proteomes" id="UP000198923">
    <property type="component" value="Unassembled WGS sequence"/>
</dbReference>
<feature type="transmembrane region" description="Helical" evidence="1">
    <location>
        <begin position="60"/>
        <end position="82"/>
    </location>
</feature>
<dbReference type="EMBL" id="FNCN01000013">
    <property type="protein sequence ID" value="SDH25536.1"/>
    <property type="molecule type" value="Genomic_DNA"/>
</dbReference>
<evidence type="ECO:0000313" key="2">
    <source>
        <dbReference type="EMBL" id="SDH25536.1"/>
    </source>
</evidence>
<dbReference type="OrthoDB" id="3534889at2"/>
<evidence type="ECO:0008006" key="4">
    <source>
        <dbReference type="Google" id="ProtNLM"/>
    </source>
</evidence>
<dbReference type="RefSeq" id="WP_093171176.1">
    <property type="nucleotide sequence ID" value="NZ_FNCN01000013.1"/>
</dbReference>
<keyword evidence="1" id="KW-0472">Membrane</keyword>